<dbReference type="GO" id="GO:0005737">
    <property type="term" value="C:cytoplasm"/>
    <property type="evidence" value="ECO:0007669"/>
    <property type="project" value="TreeGrafter"/>
</dbReference>
<dbReference type="InterPro" id="IPR014031">
    <property type="entry name" value="Ketoacyl_synth_C"/>
</dbReference>
<dbReference type="SUPFAM" id="SSF47336">
    <property type="entry name" value="ACP-like"/>
    <property type="match status" value="1"/>
</dbReference>
<name>A0A371PP79_9BACL</name>
<feature type="domain" description="Ketosynthase family 3 (KS3)" evidence="5">
    <location>
        <begin position="26"/>
        <end position="449"/>
    </location>
</feature>
<dbReference type="Pfam" id="PF21394">
    <property type="entry name" value="Beta-ketacyl_N"/>
    <property type="match status" value="1"/>
</dbReference>
<feature type="domain" description="Carrier" evidence="4">
    <location>
        <begin position="1176"/>
        <end position="1251"/>
    </location>
</feature>
<evidence type="ECO:0000259" key="5">
    <source>
        <dbReference type="PROSITE" id="PS52004"/>
    </source>
</evidence>
<dbReference type="GO" id="GO:0071770">
    <property type="term" value="P:DIM/DIP cell wall layer assembly"/>
    <property type="evidence" value="ECO:0007669"/>
    <property type="project" value="TreeGrafter"/>
</dbReference>
<dbReference type="InterPro" id="IPR036736">
    <property type="entry name" value="ACP-like_sf"/>
</dbReference>
<dbReference type="EMBL" id="QUBQ01000001">
    <property type="protein sequence ID" value="REK77607.1"/>
    <property type="molecule type" value="Genomic_DNA"/>
</dbReference>
<dbReference type="PROSITE" id="PS52004">
    <property type="entry name" value="KS3_2"/>
    <property type="match status" value="1"/>
</dbReference>
<dbReference type="InterPro" id="IPR020841">
    <property type="entry name" value="PKS_Beta-ketoAc_synthase_dom"/>
</dbReference>
<reference evidence="6 7" key="1">
    <citation type="submission" date="2018-08" db="EMBL/GenBank/DDBJ databases">
        <title>Paenibacillus sp. M4BSY-1, whole genome shotgun sequence.</title>
        <authorList>
            <person name="Tuo L."/>
        </authorList>
    </citation>
    <scope>NUCLEOTIDE SEQUENCE [LARGE SCALE GENOMIC DNA]</scope>
    <source>
        <strain evidence="6 7">M4BSY-1</strain>
    </source>
</reference>
<evidence type="ECO:0000259" key="4">
    <source>
        <dbReference type="PROSITE" id="PS50075"/>
    </source>
</evidence>
<organism evidence="6 7">
    <name type="scientific">Paenibacillus paeoniae</name>
    <dbReference type="NCBI Taxonomy" id="2292705"/>
    <lineage>
        <taxon>Bacteria</taxon>
        <taxon>Bacillati</taxon>
        <taxon>Bacillota</taxon>
        <taxon>Bacilli</taxon>
        <taxon>Bacillales</taxon>
        <taxon>Paenibacillaceae</taxon>
        <taxon>Paenibacillus</taxon>
    </lineage>
</organism>
<dbReference type="SMART" id="SM00822">
    <property type="entry name" value="PKS_KR"/>
    <property type="match status" value="1"/>
</dbReference>
<keyword evidence="7" id="KW-1185">Reference proteome</keyword>
<dbReference type="Pfam" id="PF00550">
    <property type="entry name" value="PP-binding"/>
    <property type="match status" value="1"/>
</dbReference>
<dbReference type="SMART" id="SM00823">
    <property type="entry name" value="PKS_PP"/>
    <property type="match status" value="1"/>
</dbReference>
<sequence>MDFGSIKLNNTPLQSSGDVTFEDVSQSDIAIIGIALKLPLADTAEEFADNLHAGVDCVRPIPASRREDMDRYFRWIGKTENDVPYGEAALLDEVDKFDYRFFKLSPKEASLLDPNQRLFLQTAWNAIEDAGYSSERLRESRTGVYVGYGSDSDYKKMIQAVEPENMSLAMTGNVRSIIASRLSYLLDLRGPSLLVDTTCSSSLVAVHLACQAIRNGECDMVIAGGIQLHLIPLREAEVGIESTTSRARTFDDSSDGTGTGEGVVAIVLKPLEKAREDRDAIYAVIKSSAMNQDGSSIGITAPNVQAQEAVIVEAWKKGGIDPATIAYIETHGTGTKLGDPIEIEAIQRAFRRYTDKRQFCAVASLKSNVGHLDNTAGIAGLVKAALSLHKKRIYPSLHFERPNREIDFSQSPVYVNDRAIEWERGDSPRRCGVSSFGMSGTNCHVVLEEAPDNSIPPSASASRPPSLFVWSAQTETSLRGLMSRYLDYFDRNRQLDLEDVAYTLSVGRVHDKHRVAIVASSIEEAAGHLREGEWNGLMAHDGLTSKVMPSADAKVELCTQEKSSVKGGSLEELLQQYHSSAGQPDESLLRELGMAYVEGASIPWDALYAGKKRRRVHLPAYAFDRERCWLDIPKLEPTEAAVETSRRKLFHQRVWTQQPITAVHETVLARTILVFKDAGDTGERIVELGRAAGCRVIEVGIGESYTEINDTSFLIRDDDADYVRLLENLREERMDRILYLRSFGDRTNAESLVELEDQLNRSAYGLFFLAKALGRAALGYPVEIMAATLQANAIHRGEEGRVLPQSQAMIGLGKVIGWESRQVRLRCVDLDEATDAAESIWKETMLQKNDSYTVAYRNGVRYTDRIHPIELEELTLSDIRLSKEGIYLITGGMGGIGLRIARQLAAEGAARIGLIGRSDLPPRKAWDEILRVRADANLAACIETIREIEQAGSHVVTIAADVANHDQLASAIESMRRQYGRIAGIVHAAGISAGNLIGKLTLDEFKPITASKIQGTWLLDRLTRQDAPDFFVLFSSAITLVGGVGSGPYTAGNAYLDAYAAYRSRYGRTLVINWPTWEGTGMAAGTETDEDKEMFRLLPPHEGVKAFGQLLARDIRQVYVGEWNEQSGMFALGELLPFRRAEAVQSEARTSQPEAPRNRRPALSTVPIRLKGKSAGGYSEIEQHIAGTWKQVLGYDELDVHANFFEIGGDSILITKIHALIEEKYPNRTTIADMFSYPTIARISEYLGGMRASESQAKLEASVGEDEFDRQMMHVFQQIERGELSIEDAVREYHALEVANG</sequence>
<dbReference type="SUPFAM" id="SSF51735">
    <property type="entry name" value="NAD(P)-binding Rossmann-fold domains"/>
    <property type="match status" value="2"/>
</dbReference>
<dbReference type="Pfam" id="PF00109">
    <property type="entry name" value="ketoacyl-synt"/>
    <property type="match status" value="1"/>
</dbReference>
<comment type="caution">
    <text evidence="6">The sequence shown here is derived from an EMBL/GenBank/DDBJ whole genome shotgun (WGS) entry which is preliminary data.</text>
</comment>
<keyword evidence="2" id="KW-0597">Phosphoprotein</keyword>
<dbReference type="SMART" id="SM00825">
    <property type="entry name" value="PKS_KS"/>
    <property type="match status" value="1"/>
</dbReference>
<protein>
    <submittedName>
        <fullName evidence="6">SDR family NAD(P)-dependent oxidoreductase</fullName>
    </submittedName>
</protein>
<proteinExistence type="predicted"/>
<dbReference type="OrthoDB" id="9765680at2"/>
<dbReference type="Pfam" id="PF22621">
    <property type="entry name" value="CurL-like_PKS_C"/>
    <property type="match status" value="1"/>
</dbReference>
<dbReference type="InterPro" id="IPR009081">
    <property type="entry name" value="PP-bd_ACP"/>
</dbReference>
<dbReference type="GO" id="GO:0005886">
    <property type="term" value="C:plasma membrane"/>
    <property type="evidence" value="ECO:0007669"/>
    <property type="project" value="TreeGrafter"/>
</dbReference>
<dbReference type="InterPro" id="IPR013968">
    <property type="entry name" value="PKS_KR"/>
</dbReference>
<dbReference type="InterPro" id="IPR057326">
    <property type="entry name" value="KR_dom"/>
</dbReference>
<dbReference type="CDD" id="cd00833">
    <property type="entry name" value="PKS"/>
    <property type="match status" value="1"/>
</dbReference>
<dbReference type="InterPro" id="IPR036291">
    <property type="entry name" value="NAD(P)-bd_dom_sf"/>
</dbReference>
<dbReference type="InterPro" id="IPR014030">
    <property type="entry name" value="Ketoacyl_synth_N"/>
</dbReference>
<dbReference type="Gene3D" id="3.40.50.720">
    <property type="entry name" value="NAD(P)-binding Rossmann-like Domain"/>
    <property type="match status" value="1"/>
</dbReference>
<dbReference type="PANTHER" id="PTHR43775:SF37">
    <property type="entry name" value="SI:DKEY-61P9.11"/>
    <property type="match status" value="1"/>
</dbReference>
<dbReference type="InterPro" id="IPR016039">
    <property type="entry name" value="Thiolase-like"/>
</dbReference>
<keyword evidence="3" id="KW-0808">Transferase</keyword>
<dbReference type="InterPro" id="IPR049490">
    <property type="entry name" value="C883_1060-like_KR_N"/>
</dbReference>
<dbReference type="GO" id="GO:0031177">
    <property type="term" value="F:phosphopantetheine binding"/>
    <property type="evidence" value="ECO:0007669"/>
    <property type="project" value="InterPro"/>
</dbReference>
<dbReference type="InterPro" id="IPR020806">
    <property type="entry name" value="PKS_PP-bd"/>
</dbReference>
<evidence type="ECO:0000256" key="2">
    <source>
        <dbReference type="ARBA" id="ARBA00022553"/>
    </source>
</evidence>
<evidence type="ECO:0000313" key="7">
    <source>
        <dbReference type="Proteomes" id="UP000261905"/>
    </source>
</evidence>
<dbReference type="Gene3D" id="1.10.1200.10">
    <property type="entry name" value="ACP-like"/>
    <property type="match status" value="1"/>
</dbReference>
<evidence type="ECO:0000313" key="6">
    <source>
        <dbReference type="EMBL" id="REK77607.1"/>
    </source>
</evidence>
<accession>A0A371PP79</accession>
<keyword evidence="1" id="KW-0596">Phosphopantetheine</keyword>
<dbReference type="CDD" id="cd08953">
    <property type="entry name" value="KR_2_SDR_x"/>
    <property type="match status" value="1"/>
</dbReference>
<dbReference type="GO" id="GO:0006633">
    <property type="term" value="P:fatty acid biosynthetic process"/>
    <property type="evidence" value="ECO:0007669"/>
    <property type="project" value="TreeGrafter"/>
</dbReference>
<dbReference type="SUPFAM" id="SSF53901">
    <property type="entry name" value="Thiolase-like"/>
    <property type="match status" value="1"/>
</dbReference>
<dbReference type="Proteomes" id="UP000261905">
    <property type="component" value="Unassembled WGS sequence"/>
</dbReference>
<dbReference type="RefSeq" id="WP_116045331.1">
    <property type="nucleotide sequence ID" value="NZ_QUBQ01000001.1"/>
</dbReference>
<dbReference type="Pfam" id="PF08659">
    <property type="entry name" value="KR"/>
    <property type="match status" value="1"/>
</dbReference>
<gene>
    <name evidence="6" type="ORF">DX130_11615</name>
</gene>
<dbReference type="Gene3D" id="1.10.1240.100">
    <property type="match status" value="1"/>
</dbReference>
<dbReference type="Pfam" id="PF02801">
    <property type="entry name" value="Ketoacyl-synt_C"/>
    <property type="match status" value="1"/>
</dbReference>
<dbReference type="PROSITE" id="PS50075">
    <property type="entry name" value="CARRIER"/>
    <property type="match status" value="1"/>
</dbReference>
<dbReference type="PANTHER" id="PTHR43775">
    <property type="entry name" value="FATTY ACID SYNTHASE"/>
    <property type="match status" value="1"/>
</dbReference>
<evidence type="ECO:0000256" key="1">
    <source>
        <dbReference type="ARBA" id="ARBA00022450"/>
    </source>
</evidence>
<dbReference type="GO" id="GO:0004312">
    <property type="term" value="F:fatty acid synthase activity"/>
    <property type="evidence" value="ECO:0007669"/>
    <property type="project" value="TreeGrafter"/>
</dbReference>
<dbReference type="InterPro" id="IPR050091">
    <property type="entry name" value="PKS_NRPS_Biosynth_Enz"/>
</dbReference>
<evidence type="ECO:0000256" key="3">
    <source>
        <dbReference type="ARBA" id="ARBA00022679"/>
    </source>
</evidence>
<dbReference type="Gene3D" id="3.40.47.10">
    <property type="match status" value="1"/>
</dbReference>